<evidence type="ECO:0000256" key="1">
    <source>
        <dbReference type="ARBA" id="ARBA00011764"/>
    </source>
</evidence>
<comment type="caution">
    <text evidence="8">The sequence shown here is derived from an EMBL/GenBank/DDBJ whole genome shotgun (WGS) entry which is preliminary data.</text>
</comment>
<evidence type="ECO:0000256" key="4">
    <source>
        <dbReference type="ARBA" id="ARBA00023163"/>
    </source>
</evidence>
<dbReference type="GO" id="GO:0005634">
    <property type="term" value="C:nucleus"/>
    <property type="evidence" value="ECO:0007669"/>
    <property type="project" value="TreeGrafter"/>
</dbReference>
<sequence length="234" mass="26942">MASKRMTKKQKEIMISFFENNRFMINAKQKNMHMQQKSQEKWAELTGLLNNEAGPNKTTKEWKDSFHDLKTNVRRAAREIKQHLKGTGGGPSLKKDLTDIEERILSLINKIVIEGMPELPEGGIEEGNFSYVNYEEEIFEEERYDLENEVALATEEFLTIHNEEEPARKRKQNDADGNGGKKFKKTHNDIAALAHSHEECLYRLATSNFAVAKSNIRLANSKIRSPVLNLKFDF</sequence>
<reference evidence="8" key="1">
    <citation type="journal article" date="2023" name="G3 (Bethesda)">
        <title>Whole genome assemblies of Zophobas morio and Tenebrio molitor.</title>
        <authorList>
            <person name="Kaur S."/>
            <person name="Stinson S.A."/>
            <person name="diCenzo G.C."/>
        </authorList>
    </citation>
    <scope>NUCLEOTIDE SEQUENCE</scope>
    <source>
        <strain evidence="8">QUZm001</strain>
    </source>
</reference>
<dbReference type="Proteomes" id="UP001168821">
    <property type="component" value="Unassembled WGS sequence"/>
</dbReference>
<organism evidence="8 9">
    <name type="scientific">Zophobas morio</name>
    <dbReference type="NCBI Taxonomy" id="2755281"/>
    <lineage>
        <taxon>Eukaryota</taxon>
        <taxon>Metazoa</taxon>
        <taxon>Ecdysozoa</taxon>
        <taxon>Arthropoda</taxon>
        <taxon>Hexapoda</taxon>
        <taxon>Insecta</taxon>
        <taxon>Pterygota</taxon>
        <taxon>Neoptera</taxon>
        <taxon>Endopterygota</taxon>
        <taxon>Coleoptera</taxon>
        <taxon>Polyphaga</taxon>
        <taxon>Cucujiformia</taxon>
        <taxon>Tenebrionidae</taxon>
        <taxon>Zophobas</taxon>
    </lineage>
</organism>
<evidence type="ECO:0000256" key="2">
    <source>
        <dbReference type="ARBA" id="ARBA00016807"/>
    </source>
</evidence>
<dbReference type="InterPro" id="IPR028002">
    <property type="entry name" value="Myb_DNA-bind_5"/>
</dbReference>
<accession>A0AA38HKI9</accession>
<evidence type="ECO:0000256" key="3">
    <source>
        <dbReference type="ARBA" id="ARBA00023015"/>
    </source>
</evidence>
<evidence type="ECO:0000256" key="6">
    <source>
        <dbReference type="SAM" id="MobiDB-lite"/>
    </source>
</evidence>
<keyword evidence="9" id="KW-1185">Reference proteome</keyword>
<dbReference type="EMBL" id="JALNTZ010000012">
    <property type="protein sequence ID" value="KAJ3639223.1"/>
    <property type="molecule type" value="Genomic_DNA"/>
</dbReference>
<evidence type="ECO:0000313" key="9">
    <source>
        <dbReference type="Proteomes" id="UP001168821"/>
    </source>
</evidence>
<dbReference type="PANTHER" id="PTHR23098:SF16">
    <property type="entry name" value="REGULATORY PROTEIN ZESTE"/>
    <property type="match status" value="1"/>
</dbReference>
<protein>
    <recommendedName>
        <fullName evidence="2">Regulatory protein zeste</fullName>
    </recommendedName>
</protein>
<dbReference type="PANTHER" id="PTHR23098">
    <property type="entry name" value="AGAP001331-PA-RELATED"/>
    <property type="match status" value="1"/>
</dbReference>
<feature type="domain" description="Myb/SANT-like DNA-binding" evidence="7">
    <location>
        <begin position="4"/>
        <end position="76"/>
    </location>
</feature>
<evidence type="ECO:0000259" key="7">
    <source>
        <dbReference type="Pfam" id="PF13873"/>
    </source>
</evidence>
<keyword evidence="3" id="KW-0805">Transcription regulation</keyword>
<keyword evidence="4" id="KW-0804">Transcription</keyword>
<dbReference type="AlphaFoldDB" id="A0AA38HKI9"/>
<comment type="subunit">
    <text evidence="1">Self-associates forming complexes of several hundred monomers.</text>
</comment>
<comment type="function">
    <text evidence="5">Involved in transvection phenomena (= synapsis-dependent gene expression), where the synaptic pairing of chromosomes carrying genes with which zeste interacts influences the expression of these genes. Zeste binds to DNA and stimulates transcription from a nearby promoter.</text>
</comment>
<evidence type="ECO:0000313" key="8">
    <source>
        <dbReference type="EMBL" id="KAJ3639223.1"/>
    </source>
</evidence>
<name>A0AA38HKI9_9CUCU</name>
<feature type="region of interest" description="Disordered" evidence="6">
    <location>
        <begin position="163"/>
        <end position="182"/>
    </location>
</feature>
<proteinExistence type="predicted"/>
<gene>
    <name evidence="8" type="ORF">Zmor_004091</name>
</gene>
<evidence type="ECO:0000256" key="5">
    <source>
        <dbReference type="ARBA" id="ARBA00025466"/>
    </source>
</evidence>
<dbReference type="Pfam" id="PF13873">
    <property type="entry name" value="Myb_DNA-bind_5"/>
    <property type="match status" value="1"/>
</dbReference>